<dbReference type="Pfam" id="PF00501">
    <property type="entry name" value="AMP-binding"/>
    <property type="match status" value="1"/>
</dbReference>
<evidence type="ECO:0000259" key="1">
    <source>
        <dbReference type="Pfam" id="PF00501"/>
    </source>
</evidence>
<dbReference type="AlphaFoldDB" id="X1I297"/>
<organism evidence="2">
    <name type="scientific">marine sediment metagenome</name>
    <dbReference type="NCBI Taxonomy" id="412755"/>
    <lineage>
        <taxon>unclassified sequences</taxon>
        <taxon>metagenomes</taxon>
        <taxon>ecological metagenomes</taxon>
    </lineage>
</organism>
<proteinExistence type="predicted"/>
<reference evidence="2" key="1">
    <citation type="journal article" date="2014" name="Front. Microbiol.">
        <title>High frequency of phylogenetically diverse reductive dehalogenase-homologous genes in deep subseafloor sedimentary metagenomes.</title>
        <authorList>
            <person name="Kawai M."/>
            <person name="Futagami T."/>
            <person name="Toyoda A."/>
            <person name="Takaki Y."/>
            <person name="Nishi S."/>
            <person name="Hori S."/>
            <person name="Arai W."/>
            <person name="Tsubouchi T."/>
            <person name="Morono Y."/>
            <person name="Uchiyama I."/>
            <person name="Ito T."/>
            <person name="Fujiyama A."/>
            <person name="Inagaki F."/>
            <person name="Takami H."/>
        </authorList>
    </citation>
    <scope>NUCLEOTIDE SEQUENCE</scope>
    <source>
        <strain evidence="2">Expedition CK06-06</strain>
    </source>
</reference>
<dbReference type="Gene3D" id="3.40.50.12780">
    <property type="entry name" value="N-terminal domain of ligase-like"/>
    <property type="match status" value="1"/>
</dbReference>
<dbReference type="InterPro" id="IPR042099">
    <property type="entry name" value="ANL_N_sf"/>
</dbReference>
<evidence type="ECO:0000313" key="2">
    <source>
        <dbReference type="EMBL" id="GAH51678.1"/>
    </source>
</evidence>
<protein>
    <recommendedName>
        <fullName evidence="1">AMP-dependent synthetase/ligase domain-containing protein</fullName>
    </recommendedName>
</protein>
<dbReference type="InterPro" id="IPR000873">
    <property type="entry name" value="AMP-dep_synth/lig_dom"/>
</dbReference>
<name>X1I297_9ZZZZ</name>
<feature type="domain" description="AMP-dependent synthetase/ligase" evidence="1">
    <location>
        <begin position="33"/>
        <end position="83"/>
    </location>
</feature>
<comment type="caution">
    <text evidence="2">The sequence shown here is derived from an EMBL/GenBank/DDBJ whole genome shotgun (WGS) entry which is preliminary data.</text>
</comment>
<dbReference type="SUPFAM" id="SSF56801">
    <property type="entry name" value="Acetyl-CoA synthetase-like"/>
    <property type="match status" value="1"/>
</dbReference>
<gene>
    <name evidence="2" type="ORF">S03H2_33914</name>
</gene>
<accession>X1I297</accession>
<sequence length="99" mass="11557">MKIIKGFQADIISNYQLNVVYLIKHAIRNYSRQEIVSRNLDGSLFRYTYSDAYKRMQRLANSLKSIGVQVGDRIGVIAWNTKNYNVLETMDNYGKIYIL</sequence>
<dbReference type="EMBL" id="BARU01020671">
    <property type="protein sequence ID" value="GAH51678.1"/>
    <property type="molecule type" value="Genomic_DNA"/>
</dbReference>